<reference evidence="7 8" key="2">
    <citation type="journal article" date="2017" name="Front. Plant Sci.">
        <title>Gene Classification and Mining of Molecular Markers Useful in Red Clover (Trifolium pratense) Breeding.</title>
        <authorList>
            <person name="Istvanek J."/>
            <person name="Dluhosova J."/>
            <person name="Dluhos P."/>
            <person name="Patkova L."/>
            <person name="Nedelnik J."/>
            <person name="Repkova J."/>
        </authorList>
    </citation>
    <scope>NUCLEOTIDE SEQUENCE [LARGE SCALE GENOMIC DNA]</scope>
    <source>
        <strain evidence="8">cv. Tatra</strain>
        <tissue evidence="7">Young leaves</tissue>
    </source>
</reference>
<dbReference type="PANTHER" id="PTHR36766">
    <property type="entry name" value="PLANT BROAD-SPECTRUM MILDEW RESISTANCE PROTEIN RPW8"/>
    <property type="match status" value="1"/>
</dbReference>
<evidence type="ECO:0000256" key="2">
    <source>
        <dbReference type="ARBA" id="ARBA00022737"/>
    </source>
</evidence>
<dbReference type="InterPro" id="IPR042197">
    <property type="entry name" value="Apaf_helical"/>
</dbReference>
<dbReference type="Gene3D" id="1.10.8.430">
    <property type="entry name" value="Helical domain of apoptotic protease-activating factors"/>
    <property type="match status" value="1"/>
</dbReference>
<dbReference type="Pfam" id="PF23559">
    <property type="entry name" value="WHD_DRP"/>
    <property type="match status" value="1"/>
</dbReference>
<evidence type="ECO:0000259" key="6">
    <source>
        <dbReference type="Pfam" id="PF25019"/>
    </source>
</evidence>
<dbReference type="InterPro" id="IPR002182">
    <property type="entry name" value="NB-ARC"/>
</dbReference>
<dbReference type="InterPro" id="IPR032675">
    <property type="entry name" value="LRR_dom_sf"/>
</dbReference>
<keyword evidence="3" id="KW-0611">Plant defense</keyword>
<dbReference type="PANTHER" id="PTHR36766:SF40">
    <property type="entry name" value="DISEASE RESISTANCE PROTEIN RGA3"/>
    <property type="match status" value="1"/>
</dbReference>
<feature type="domain" description="NB-ARC" evidence="4">
    <location>
        <begin position="74"/>
        <end position="247"/>
    </location>
</feature>
<accession>A0A2K3NE78</accession>
<dbReference type="Pfam" id="PF00931">
    <property type="entry name" value="NB-ARC"/>
    <property type="match status" value="1"/>
</dbReference>
<evidence type="ECO:0000259" key="5">
    <source>
        <dbReference type="Pfam" id="PF23559"/>
    </source>
</evidence>
<keyword evidence="1" id="KW-0433">Leucine-rich repeat</keyword>
<dbReference type="InterPro" id="IPR056789">
    <property type="entry name" value="LRR_R13L1-DRL21"/>
</dbReference>
<evidence type="ECO:0000256" key="3">
    <source>
        <dbReference type="ARBA" id="ARBA00022821"/>
    </source>
</evidence>
<feature type="non-terminal residue" evidence="7">
    <location>
        <position position="697"/>
    </location>
</feature>
<dbReference type="STRING" id="57577.A0A2K3NE78"/>
<proteinExistence type="predicted"/>
<dbReference type="PRINTS" id="PR00364">
    <property type="entry name" value="DISEASERSIST"/>
</dbReference>
<sequence length="697" mass="80177">MEEAPKNKVAQVLHSLTPNRIAFRRKMAHEIEKIQKKFNDVVKDMSGLNLKPHIVVVEKRKLVLVLESDILGREDDKKEIINLLRQPNRNQNVSLVAIVGIGGLGKTTLAQLVYNDGEVQNLFEKHMWVCVSETFEVKTILKKMLESLIKNKIDDTLSLDNLQNMFRDNLTGKRYLLVLDDIWNESYEKWAQLRTYLMCGAQGSKILATTRSTLVARTMGISVPYVLNGLIPEESWSLLKKITFGNDTKRVNNTIESICKKIAVKCRGVPLSIRSLGGILQSKSEEREWIDVLQGDFWKLCEDKDSILPVLKLSYQNLSPQQRQCFAYCSLYPKDWVIRKDSLIQMWMAQGYLECSIEDQFMEDVGNQFVNIFLMKSLFQDAKMNQYGEIDNFKMHDLMHDLATQVAGSDCCYLDNKEIRCIGRPLHVSVEFEAFCLLESLDAMSCTLSEEDVLSTKDVSKLFNLRHLELHGWICRDKTQSVGFGKLSLQQHGAMIFSKWLSPLTNITEIYLNSCRGFEYLPPLERLPFLKSLELASLNELKYIYYEEPILKESFFPSLESLQFGGCKELRGWRKMGDDFDDINSSYQIILPQFPCLSKLTIIGAKNFPQNWLQTSTSLENLDITYLSNQDFQENEMWLKADLNCLPSLQKIRFGYCCHLNALPDWICNISSLQHIEITCCIELALLPEGMSRLTKL</sequence>
<dbReference type="Gene3D" id="3.40.50.300">
    <property type="entry name" value="P-loop containing nucleotide triphosphate hydrolases"/>
    <property type="match status" value="1"/>
</dbReference>
<dbReference type="Gene3D" id="1.10.10.10">
    <property type="entry name" value="Winged helix-like DNA-binding domain superfamily/Winged helix DNA-binding domain"/>
    <property type="match status" value="1"/>
</dbReference>
<reference evidence="7 8" key="1">
    <citation type="journal article" date="2014" name="Am. J. Bot.">
        <title>Genome assembly and annotation for red clover (Trifolium pratense; Fabaceae).</title>
        <authorList>
            <person name="Istvanek J."/>
            <person name="Jaros M."/>
            <person name="Krenek A."/>
            <person name="Repkova J."/>
        </authorList>
    </citation>
    <scope>NUCLEOTIDE SEQUENCE [LARGE SCALE GENOMIC DNA]</scope>
    <source>
        <strain evidence="8">cv. Tatra</strain>
        <tissue evidence="7">Young leaves</tissue>
    </source>
</reference>
<keyword evidence="2" id="KW-0677">Repeat</keyword>
<dbReference type="EMBL" id="ASHM01019974">
    <property type="protein sequence ID" value="PNY01330.1"/>
    <property type="molecule type" value="Genomic_DNA"/>
</dbReference>
<gene>
    <name evidence="7" type="ORF">L195_g024622</name>
</gene>
<dbReference type="FunFam" id="3.40.50.300:FF:001091">
    <property type="entry name" value="Probable disease resistance protein At1g61300"/>
    <property type="match status" value="1"/>
</dbReference>
<evidence type="ECO:0000313" key="8">
    <source>
        <dbReference type="Proteomes" id="UP000236291"/>
    </source>
</evidence>
<comment type="caution">
    <text evidence="7">The sequence shown here is derived from an EMBL/GenBank/DDBJ whole genome shotgun (WGS) entry which is preliminary data.</text>
</comment>
<dbReference type="InterPro" id="IPR036388">
    <property type="entry name" value="WH-like_DNA-bd_sf"/>
</dbReference>
<name>A0A2K3NE78_TRIPR</name>
<protein>
    <submittedName>
        <fullName evidence="7">CC-NBS-LRR resistance protein</fullName>
    </submittedName>
</protein>
<evidence type="ECO:0000313" key="7">
    <source>
        <dbReference type="EMBL" id="PNY01330.1"/>
    </source>
</evidence>
<evidence type="ECO:0000259" key="4">
    <source>
        <dbReference type="Pfam" id="PF00931"/>
    </source>
</evidence>
<dbReference type="AlphaFoldDB" id="A0A2K3NE78"/>
<organism evidence="7 8">
    <name type="scientific">Trifolium pratense</name>
    <name type="common">Red clover</name>
    <dbReference type="NCBI Taxonomy" id="57577"/>
    <lineage>
        <taxon>Eukaryota</taxon>
        <taxon>Viridiplantae</taxon>
        <taxon>Streptophyta</taxon>
        <taxon>Embryophyta</taxon>
        <taxon>Tracheophyta</taxon>
        <taxon>Spermatophyta</taxon>
        <taxon>Magnoliopsida</taxon>
        <taxon>eudicotyledons</taxon>
        <taxon>Gunneridae</taxon>
        <taxon>Pentapetalae</taxon>
        <taxon>rosids</taxon>
        <taxon>fabids</taxon>
        <taxon>Fabales</taxon>
        <taxon>Fabaceae</taxon>
        <taxon>Papilionoideae</taxon>
        <taxon>50 kb inversion clade</taxon>
        <taxon>NPAAA clade</taxon>
        <taxon>Hologalegina</taxon>
        <taxon>IRL clade</taxon>
        <taxon>Trifolieae</taxon>
        <taxon>Trifolium</taxon>
    </lineage>
</organism>
<evidence type="ECO:0000256" key="1">
    <source>
        <dbReference type="ARBA" id="ARBA00022614"/>
    </source>
</evidence>
<feature type="domain" description="R13L1/DRL21-like LRR repeat region" evidence="6">
    <location>
        <begin position="486"/>
        <end position="537"/>
    </location>
</feature>
<dbReference type="Gene3D" id="3.80.10.10">
    <property type="entry name" value="Ribonuclease Inhibitor"/>
    <property type="match status" value="2"/>
</dbReference>
<dbReference type="FunFam" id="1.10.10.10:FF:000322">
    <property type="entry name" value="Probable disease resistance protein At1g63360"/>
    <property type="match status" value="1"/>
</dbReference>
<dbReference type="InterPro" id="IPR027417">
    <property type="entry name" value="P-loop_NTPase"/>
</dbReference>
<dbReference type="SUPFAM" id="SSF52540">
    <property type="entry name" value="P-loop containing nucleoside triphosphate hydrolases"/>
    <property type="match status" value="1"/>
</dbReference>
<feature type="domain" description="Disease resistance protein winged helix" evidence="5">
    <location>
        <begin position="331"/>
        <end position="403"/>
    </location>
</feature>
<dbReference type="Pfam" id="PF25019">
    <property type="entry name" value="LRR_R13L1-DRL21"/>
    <property type="match status" value="1"/>
</dbReference>
<dbReference type="GO" id="GO:0006952">
    <property type="term" value="P:defense response"/>
    <property type="evidence" value="ECO:0007669"/>
    <property type="project" value="UniProtKB-KW"/>
</dbReference>
<dbReference type="SUPFAM" id="SSF52058">
    <property type="entry name" value="L domain-like"/>
    <property type="match status" value="1"/>
</dbReference>
<dbReference type="Proteomes" id="UP000236291">
    <property type="component" value="Unassembled WGS sequence"/>
</dbReference>
<dbReference type="GO" id="GO:0043531">
    <property type="term" value="F:ADP binding"/>
    <property type="evidence" value="ECO:0007669"/>
    <property type="project" value="InterPro"/>
</dbReference>
<dbReference type="InterPro" id="IPR058922">
    <property type="entry name" value="WHD_DRP"/>
</dbReference>